<reference evidence="6" key="1">
    <citation type="journal article" date="2019" name="Int. J. Syst. Evol. Microbiol.">
        <title>The Global Catalogue of Microorganisms (GCM) 10K type strain sequencing project: providing services to taxonomists for standard genome sequencing and annotation.</title>
        <authorList>
            <consortium name="The Broad Institute Genomics Platform"/>
            <consortium name="The Broad Institute Genome Sequencing Center for Infectious Disease"/>
            <person name="Wu L."/>
            <person name="Ma J."/>
        </authorList>
    </citation>
    <scope>NUCLEOTIDE SEQUENCE [LARGE SCALE GENOMIC DNA]</scope>
    <source>
        <strain evidence="6">JCM 31890</strain>
    </source>
</reference>
<feature type="signal peptide" evidence="3">
    <location>
        <begin position="1"/>
        <end position="36"/>
    </location>
</feature>
<name>A0ABP8LGT4_9BURK</name>
<dbReference type="Proteomes" id="UP001501788">
    <property type="component" value="Unassembled WGS sequence"/>
</dbReference>
<dbReference type="Pfam" id="PF13458">
    <property type="entry name" value="Peripla_BP_6"/>
    <property type="match status" value="1"/>
</dbReference>
<evidence type="ECO:0000256" key="3">
    <source>
        <dbReference type="SAM" id="SignalP"/>
    </source>
</evidence>
<proteinExistence type="inferred from homology"/>
<dbReference type="SUPFAM" id="SSF53822">
    <property type="entry name" value="Periplasmic binding protein-like I"/>
    <property type="match status" value="1"/>
</dbReference>
<dbReference type="EMBL" id="BAABEX010000029">
    <property type="protein sequence ID" value="GAA4428657.1"/>
    <property type="molecule type" value="Genomic_DNA"/>
</dbReference>
<protein>
    <submittedName>
        <fullName evidence="5">Branched-chain amino acid ABC transporter substrate-binding protein</fullName>
    </submittedName>
</protein>
<accession>A0ABP8LGT4</accession>
<dbReference type="PANTHER" id="PTHR30483">
    <property type="entry name" value="LEUCINE-SPECIFIC-BINDING PROTEIN"/>
    <property type="match status" value="1"/>
</dbReference>
<feature type="chain" id="PRO_5046062296" evidence="3">
    <location>
        <begin position="37"/>
        <end position="445"/>
    </location>
</feature>
<evidence type="ECO:0000259" key="4">
    <source>
        <dbReference type="Pfam" id="PF13458"/>
    </source>
</evidence>
<organism evidence="5 6">
    <name type="scientific">Acidovorax lacteus</name>
    <dbReference type="NCBI Taxonomy" id="1924988"/>
    <lineage>
        <taxon>Bacteria</taxon>
        <taxon>Pseudomonadati</taxon>
        <taxon>Pseudomonadota</taxon>
        <taxon>Betaproteobacteria</taxon>
        <taxon>Burkholderiales</taxon>
        <taxon>Comamonadaceae</taxon>
        <taxon>Acidovorax</taxon>
    </lineage>
</organism>
<gene>
    <name evidence="5" type="ORF">GCM10023090_27770</name>
</gene>
<dbReference type="InterPro" id="IPR028082">
    <property type="entry name" value="Peripla_BP_I"/>
</dbReference>
<dbReference type="PROSITE" id="PS51318">
    <property type="entry name" value="TAT"/>
    <property type="match status" value="1"/>
</dbReference>
<keyword evidence="6" id="KW-1185">Reference proteome</keyword>
<dbReference type="Gene3D" id="3.40.50.2300">
    <property type="match status" value="2"/>
</dbReference>
<dbReference type="InterPro" id="IPR006311">
    <property type="entry name" value="TAT_signal"/>
</dbReference>
<dbReference type="InterPro" id="IPR028081">
    <property type="entry name" value="Leu-bd"/>
</dbReference>
<dbReference type="CDD" id="cd06329">
    <property type="entry name" value="PBP1_SBP-like"/>
    <property type="match status" value="1"/>
</dbReference>
<feature type="domain" description="Leucine-binding protein" evidence="4">
    <location>
        <begin position="53"/>
        <end position="408"/>
    </location>
</feature>
<sequence length="445" mass="47945">MNRFFQGAHAVRTGARRACLGAVAGALLAWALPAAAQPQSPASAPAAQPAVRPIKLALVESLSGTFANTGEAVFRNLHWAVERVNERGGVPQPGGARPLALARFDSKGQNEEALSALRAAIDDGAQVILQGNSSSTAAVLIEAINKHNEREPNKRVLFLNYSAVDPILTNEKCSFWHFRFDAHADMRMAALMEVMREDKALKSVYLIGQDYSFGQAVLREAKKQLAAQRPDVAVVGEELHPIGRVKDFAPYAVKIKASGAQAVVTGNWGNDLTLLVKAAREVGYEGSFYTFYGNALGAPAAIGDAGIGKVVAVADWLPNVPTRESEAFYLAFRERFPKPQDDYVHMRMQLMIEALAQSIERAGSTDAVAVARQLEKASVQLAGQSGSMRAADHQFQQPLVVGVMDKKGAPGVKFDVEGSGYGFRVVRQISAAKAQQPHSCQMQRP</sequence>
<evidence type="ECO:0000256" key="1">
    <source>
        <dbReference type="ARBA" id="ARBA00010062"/>
    </source>
</evidence>
<evidence type="ECO:0000256" key="2">
    <source>
        <dbReference type="ARBA" id="ARBA00022729"/>
    </source>
</evidence>
<evidence type="ECO:0000313" key="5">
    <source>
        <dbReference type="EMBL" id="GAA4428657.1"/>
    </source>
</evidence>
<dbReference type="RefSeq" id="WP_345066424.1">
    <property type="nucleotide sequence ID" value="NZ_BAABEX010000029.1"/>
</dbReference>
<dbReference type="InterPro" id="IPR051010">
    <property type="entry name" value="BCAA_transport"/>
</dbReference>
<keyword evidence="2 3" id="KW-0732">Signal</keyword>
<comment type="similarity">
    <text evidence="1">Belongs to the leucine-binding protein family.</text>
</comment>
<evidence type="ECO:0000313" key="6">
    <source>
        <dbReference type="Proteomes" id="UP001501788"/>
    </source>
</evidence>
<comment type="caution">
    <text evidence="5">The sequence shown here is derived from an EMBL/GenBank/DDBJ whole genome shotgun (WGS) entry which is preliminary data.</text>
</comment>